<keyword evidence="2" id="KW-1185">Reference proteome</keyword>
<name>A0A1I7WAV9_HETBA</name>
<feature type="region of interest" description="Disordered" evidence="1">
    <location>
        <begin position="318"/>
        <end position="349"/>
    </location>
</feature>
<evidence type="ECO:0000256" key="1">
    <source>
        <dbReference type="SAM" id="MobiDB-lite"/>
    </source>
</evidence>
<organism evidence="2 3">
    <name type="scientific">Heterorhabditis bacteriophora</name>
    <name type="common">Entomopathogenic nematode worm</name>
    <dbReference type="NCBI Taxonomy" id="37862"/>
    <lineage>
        <taxon>Eukaryota</taxon>
        <taxon>Metazoa</taxon>
        <taxon>Ecdysozoa</taxon>
        <taxon>Nematoda</taxon>
        <taxon>Chromadorea</taxon>
        <taxon>Rhabditida</taxon>
        <taxon>Rhabditina</taxon>
        <taxon>Rhabditomorpha</taxon>
        <taxon>Strongyloidea</taxon>
        <taxon>Heterorhabditidae</taxon>
        <taxon>Heterorhabditis</taxon>
    </lineage>
</organism>
<accession>A0A1I7WAV9</accession>
<proteinExistence type="predicted"/>
<dbReference type="WBParaSite" id="Hba_01804">
    <property type="protein sequence ID" value="Hba_01804"/>
    <property type="gene ID" value="Hba_01804"/>
</dbReference>
<feature type="compositionally biased region" description="Basic and acidic residues" evidence="1">
    <location>
        <begin position="325"/>
        <end position="349"/>
    </location>
</feature>
<dbReference type="Proteomes" id="UP000095283">
    <property type="component" value="Unplaced"/>
</dbReference>
<evidence type="ECO:0000313" key="3">
    <source>
        <dbReference type="WBParaSite" id="Hba_01804"/>
    </source>
</evidence>
<sequence length="349" mass="40450">MCPNSESFHLFRRKNRRSINFKCMRRLSRYYLNHINSGDKCCLMHFFFHCVQINLLSKLHQVGPLTHRVDKSSFPLHPRVPMSDGVVSTLFISILLLGKLAYNWLHSNPARSKIYKHWVLVSELINITGQCDHRTQHWRSGWHSTYSFHEPDNDFYQLFGGTVQYCTRNKLDEKIMTENSRNNRDMGAVNINAEQLQTISKTLRTQQANIHCFDCSFYSQIYFVSVGAERARLAVLLRLTLFPFKTPHFGASAVPKHRRIAHFKQTNSLTELANNTARSYSRSPNPGLKTGAISYLINRISHSQEELVRVNITRLKNQRRNNTSKYDHSANKARHSVEIPHPKGSDPDI</sequence>
<evidence type="ECO:0000313" key="2">
    <source>
        <dbReference type="Proteomes" id="UP000095283"/>
    </source>
</evidence>
<reference evidence="3" key="1">
    <citation type="submission" date="2016-11" db="UniProtKB">
        <authorList>
            <consortium name="WormBaseParasite"/>
        </authorList>
    </citation>
    <scope>IDENTIFICATION</scope>
</reference>
<protein>
    <submittedName>
        <fullName evidence="3">DUF4220 domain-containing protein</fullName>
    </submittedName>
</protein>
<dbReference type="AlphaFoldDB" id="A0A1I7WAV9"/>